<organism evidence="2 3">
    <name type="scientific">Racocetra fulgida</name>
    <dbReference type="NCBI Taxonomy" id="60492"/>
    <lineage>
        <taxon>Eukaryota</taxon>
        <taxon>Fungi</taxon>
        <taxon>Fungi incertae sedis</taxon>
        <taxon>Mucoromycota</taxon>
        <taxon>Glomeromycotina</taxon>
        <taxon>Glomeromycetes</taxon>
        <taxon>Diversisporales</taxon>
        <taxon>Gigasporaceae</taxon>
        <taxon>Racocetra</taxon>
    </lineage>
</organism>
<reference evidence="2" key="1">
    <citation type="submission" date="2021-06" db="EMBL/GenBank/DDBJ databases">
        <authorList>
            <person name="Kallberg Y."/>
            <person name="Tangrot J."/>
            <person name="Rosling A."/>
        </authorList>
    </citation>
    <scope>NUCLEOTIDE SEQUENCE</scope>
    <source>
        <strain evidence="2">IN212</strain>
    </source>
</reference>
<evidence type="ECO:0000313" key="3">
    <source>
        <dbReference type="Proteomes" id="UP000789396"/>
    </source>
</evidence>
<accession>A0A9N9A3Z9</accession>
<dbReference type="EMBL" id="CAJVPZ010002596">
    <property type="protein sequence ID" value="CAG8516042.1"/>
    <property type="molecule type" value="Genomic_DNA"/>
</dbReference>
<keyword evidence="3" id="KW-1185">Reference proteome</keyword>
<dbReference type="Proteomes" id="UP000789396">
    <property type="component" value="Unassembled WGS sequence"/>
</dbReference>
<evidence type="ECO:0000313" key="2">
    <source>
        <dbReference type="EMBL" id="CAG8516042.1"/>
    </source>
</evidence>
<dbReference type="OrthoDB" id="10495323at2759"/>
<name>A0A9N9A3Z9_9GLOM</name>
<dbReference type="AlphaFoldDB" id="A0A9N9A3Z9"/>
<feature type="region of interest" description="Disordered" evidence="1">
    <location>
        <begin position="33"/>
        <end position="60"/>
    </location>
</feature>
<protein>
    <submittedName>
        <fullName evidence="2">19476_t:CDS:1</fullName>
    </submittedName>
</protein>
<sequence>MTKDEIYESFYDELKAVPNDPESPEAYNKARELLNAKEGQETDVTSPASSKKKSAVEDTG</sequence>
<proteinExistence type="predicted"/>
<comment type="caution">
    <text evidence="2">The sequence shown here is derived from an EMBL/GenBank/DDBJ whole genome shotgun (WGS) entry which is preliminary data.</text>
</comment>
<gene>
    <name evidence="2" type="ORF">RFULGI_LOCUS3124</name>
</gene>
<evidence type="ECO:0000256" key="1">
    <source>
        <dbReference type="SAM" id="MobiDB-lite"/>
    </source>
</evidence>